<name>A0ACB8CGB1_DERSI</name>
<evidence type="ECO:0000313" key="1">
    <source>
        <dbReference type="EMBL" id="KAH7941779.1"/>
    </source>
</evidence>
<proteinExistence type="predicted"/>
<evidence type="ECO:0000313" key="2">
    <source>
        <dbReference type="Proteomes" id="UP000821865"/>
    </source>
</evidence>
<protein>
    <submittedName>
        <fullName evidence="1">Uncharacterized protein</fullName>
    </submittedName>
</protein>
<reference evidence="1" key="1">
    <citation type="submission" date="2020-05" db="EMBL/GenBank/DDBJ databases">
        <title>Large-scale comparative analyses of tick genomes elucidate their genetic diversity and vector capacities.</title>
        <authorList>
            <person name="Jia N."/>
            <person name="Wang J."/>
            <person name="Shi W."/>
            <person name="Du L."/>
            <person name="Sun Y."/>
            <person name="Zhan W."/>
            <person name="Jiang J."/>
            <person name="Wang Q."/>
            <person name="Zhang B."/>
            <person name="Ji P."/>
            <person name="Sakyi L.B."/>
            <person name="Cui X."/>
            <person name="Yuan T."/>
            <person name="Jiang B."/>
            <person name="Yang W."/>
            <person name="Lam T.T.-Y."/>
            <person name="Chang Q."/>
            <person name="Ding S."/>
            <person name="Wang X."/>
            <person name="Zhu J."/>
            <person name="Ruan X."/>
            <person name="Zhao L."/>
            <person name="Wei J."/>
            <person name="Que T."/>
            <person name="Du C."/>
            <person name="Cheng J."/>
            <person name="Dai P."/>
            <person name="Han X."/>
            <person name="Huang E."/>
            <person name="Gao Y."/>
            <person name="Liu J."/>
            <person name="Shao H."/>
            <person name="Ye R."/>
            <person name="Li L."/>
            <person name="Wei W."/>
            <person name="Wang X."/>
            <person name="Wang C."/>
            <person name="Yang T."/>
            <person name="Huo Q."/>
            <person name="Li W."/>
            <person name="Guo W."/>
            <person name="Chen H."/>
            <person name="Zhou L."/>
            <person name="Ni X."/>
            <person name="Tian J."/>
            <person name="Zhou Y."/>
            <person name="Sheng Y."/>
            <person name="Liu T."/>
            <person name="Pan Y."/>
            <person name="Xia L."/>
            <person name="Li J."/>
            <person name="Zhao F."/>
            <person name="Cao W."/>
        </authorList>
    </citation>
    <scope>NUCLEOTIDE SEQUENCE</scope>
    <source>
        <strain evidence="1">Dsil-2018</strain>
    </source>
</reference>
<gene>
    <name evidence="1" type="ORF">HPB49_017441</name>
</gene>
<keyword evidence="2" id="KW-1185">Reference proteome</keyword>
<sequence>MSQCRSVQHMPFLDRIQLWNNDPVACAIYVNLLVILNILKDSRLSSFVVVDYIKRVEFQQRSSPHVDVLLWLDV</sequence>
<organism evidence="1 2">
    <name type="scientific">Dermacentor silvarum</name>
    <name type="common">Tick</name>
    <dbReference type="NCBI Taxonomy" id="543639"/>
    <lineage>
        <taxon>Eukaryota</taxon>
        <taxon>Metazoa</taxon>
        <taxon>Ecdysozoa</taxon>
        <taxon>Arthropoda</taxon>
        <taxon>Chelicerata</taxon>
        <taxon>Arachnida</taxon>
        <taxon>Acari</taxon>
        <taxon>Parasitiformes</taxon>
        <taxon>Ixodida</taxon>
        <taxon>Ixodoidea</taxon>
        <taxon>Ixodidae</taxon>
        <taxon>Rhipicephalinae</taxon>
        <taxon>Dermacentor</taxon>
    </lineage>
</organism>
<dbReference type="Proteomes" id="UP000821865">
    <property type="component" value="Chromosome 7"/>
</dbReference>
<accession>A0ACB8CGB1</accession>
<comment type="caution">
    <text evidence="1">The sequence shown here is derived from an EMBL/GenBank/DDBJ whole genome shotgun (WGS) entry which is preliminary data.</text>
</comment>
<dbReference type="EMBL" id="CM023476">
    <property type="protein sequence ID" value="KAH7941779.1"/>
    <property type="molecule type" value="Genomic_DNA"/>
</dbReference>